<feature type="transmembrane region" description="Helical" evidence="1">
    <location>
        <begin position="58"/>
        <end position="76"/>
    </location>
</feature>
<feature type="transmembrane region" description="Helical" evidence="1">
    <location>
        <begin position="30"/>
        <end position="46"/>
    </location>
</feature>
<gene>
    <name evidence="2" type="ORF">SAMN05444148_2654</name>
</gene>
<dbReference type="RefSeq" id="WP_073087200.1">
    <property type="nucleotide sequence ID" value="NZ_FQWS01000002.1"/>
</dbReference>
<evidence type="ECO:0000256" key="1">
    <source>
        <dbReference type="SAM" id="Phobius"/>
    </source>
</evidence>
<dbReference type="OrthoDB" id="1454744at2"/>
<evidence type="ECO:0008006" key="4">
    <source>
        <dbReference type="Google" id="ProtNLM"/>
    </source>
</evidence>
<reference evidence="3" key="1">
    <citation type="submission" date="2016-11" db="EMBL/GenBank/DDBJ databases">
        <authorList>
            <person name="Varghese N."/>
            <person name="Submissions S."/>
        </authorList>
    </citation>
    <scope>NUCLEOTIDE SEQUENCE [LARGE SCALE GENOMIC DNA]</scope>
    <source>
        <strain evidence="3">DSM 25330</strain>
    </source>
</reference>
<dbReference type="Proteomes" id="UP000184522">
    <property type="component" value="Unassembled WGS sequence"/>
</dbReference>
<organism evidence="2 3">
    <name type="scientific">Winogradskyella jejuensis</name>
    <dbReference type="NCBI Taxonomy" id="1089305"/>
    <lineage>
        <taxon>Bacteria</taxon>
        <taxon>Pseudomonadati</taxon>
        <taxon>Bacteroidota</taxon>
        <taxon>Flavobacteriia</taxon>
        <taxon>Flavobacteriales</taxon>
        <taxon>Flavobacteriaceae</taxon>
        <taxon>Winogradskyella</taxon>
    </lineage>
</organism>
<accession>A0A1M5UZ01</accession>
<protein>
    <recommendedName>
        <fullName evidence="4">FUSC family protein</fullName>
    </recommendedName>
</protein>
<evidence type="ECO:0000313" key="3">
    <source>
        <dbReference type="Proteomes" id="UP000184522"/>
    </source>
</evidence>
<sequence>MKKLLVILGFISSILAVVLSVTPLFKLSLFPVVVAFLCGLGLVFLAKKNQFKTKAIQYVFLLAIISLSFTIYKSVFQKAEVGNTEELEQLDETSEEEAIKELEDIEIDG</sequence>
<dbReference type="STRING" id="1089305.SAMN05444148_2654"/>
<dbReference type="AlphaFoldDB" id="A0A1M5UZ01"/>
<keyword evidence="1" id="KW-0812">Transmembrane</keyword>
<keyword evidence="3" id="KW-1185">Reference proteome</keyword>
<evidence type="ECO:0000313" key="2">
    <source>
        <dbReference type="EMBL" id="SHH68150.1"/>
    </source>
</evidence>
<dbReference type="EMBL" id="FQWS01000002">
    <property type="protein sequence ID" value="SHH68150.1"/>
    <property type="molecule type" value="Genomic_DNA"/>
</dbReference>
<keyword evidence="1" id="KW-0472">Membrane</keyword>
<keyword evidence="1" id="KW-1133">Transmembrane helix</keyword>
<name>A0A1M5UZ01_9FLAO</name>
<proteinExistence type="predicted"/>